<dbReference type="NCBIfam" id="TIGR00500">
    <property type="entry name" value="met_pdase_I"/>
    <property type="match status" value="1"/>
</dbReference>
<dbReference type="Gene3D" id="3.90.230.10">
    <property type="entry name" value="Creatinase/methionine aminopeptidase superfamily"/>
    <property type="match status" value="1"/>
</dbReference>
<evidence type="ECO:0000256" key="2">
    <source>
        <dbReference type="ARBA" id="ARBA00022438"/>
    </source>
</evidence>
<comment type="catalytic activity">
    <reaction evidence="6 7">
        <text>Release of N-terminal amino acids, preferentially methionine, from peptides and arylamides.</text>
        <dbReference type="EC" id="3.4.11.18"/>
    </reaction>
</comment>
<sequence length="249" mass="27120">MIRLKTENEIAKIRRAGKIVAQTLEKLRQVIEPGVSTIELDALAERSIRNAGAKPSFKGYDGFSNSICTSVNNQLAHGIPGSYVLKDGDIISIDIGAQYDGFHADSAWTYPVGEVSGSVRRLLNATKDALYQGIAEARPKARLTNISHAIQNCAESNGFSVVRELTGHGVGRELHEDPDVPNYGIPGCGPMLRPGMVLAIEPLINEGSRNIYIVEDDGWTILTQDGKRCAHFEHTLVITENGNEILTKQ</sequence>
<evidence type="ECO:0000313" key="9">
    <source>
        <dbReference type="EMBL" id="GGL63671.1"/>
    </source>
</evidence>
<evidence type="ECO:0000256" key="4">
    <source>
        <dbReference type="ARBA" id="ARBA00022723"/>
    </source>
</evidence>
<evidence type="ECO:0000259" key="8">
    <source>
        <dbReference type="Pfam" id="PF00557"/>
    </source>
</evidence>
<feature type="binding site" evidence="6">
    <location>
        <position position="94"/>
    </location>
    <ligand>
        <name>a divalent metal cation</name>
        <dbReference type="ChEBI" id="CHEBI:60240"/>
        <label>1</label>
    </ligand>
</feature>
<keyword evidence="5 6" id="KW-0378">Hydrolase</keyword>
<dbReference type="GO" id="GO:0004239">
    <property type="term" value="F:initiator methionyl aminopeptidase activity"/>
    <property type="evidence" value="ECO:0007669"/>
    <property type="project" value="UniProtKB-UniRule"/>
</dbReference>
<feature type="binding site" evidence="6">
    <location>
        <position position="105"/>
    </location>
    <ligand>
        <name>a divalent metal cation</name>
        <dbReference type="ChEBI" id="CHEBI:60240"/>
        <label>1</label>
    </ligand>
</feature>
<dbReference type="PANTHER" id="PTHR43330">
    <property type="entry name" value="METHIONINE AMINOPEPTIDASE"/>
    <property type="match status" value="1"/>
</dbReference>
<comment type="similarity">
    <text evidence="6">Belongs to the peptidase M24A family. Methionine aminopeptidase type 1 subfamily.</text>
</comment>
<reference evidence="9" key="2">
    <citation type="submission" date="2020-09" db="EMBL/GenBank/DDBJ databases">
        <authorList>
            <person name="Sun Q."/>
            <person name="Ohkuma M."/>
        </authorList>
    </citation>
    <scope>NUCLEOTIDE SEQUENCE</scope>
    <source>
        <strain evidence="9">JCM 15325</strain>
    </source>
</reference>
<dbReference type="GO" id="GO:0005829">
    <property type="term" value="C:cytosol"/>
    <property type="evidence" value="ECO:0007669"/>
    <property type="project" value="TreeGrafter"/>
</dbReference>
<keyword evidence="3 6" id="KW-0645">Protease</keyword>
<dbReference type="Pfam" id="PF00557">
    <property type="entry name" value="Peptidase_M24"/>
    <property type="match status" value="1"/>
</dbReference>
<dbReference type="PRINTS" id="PR00599">
    <property type="entry name" value="MAPEPTIDASE"/>
</dbReference>
<dbReference type="PANTHER" id="PTHR43330:SF27">
    <property type="entry name" value="METHIONINE AMINOPEPTIDASE"/>
    <property type="match status" value="1"/>
</dbReference>
<feature type="binding site" evidence="6">
    <location>
        <position position="233"/>
    </location>
    <ligand>
        <name>a divalent metal cation</name>
        <dbReference type="ChEBI" id="CHEBI:60240"/>
        <label>1</label>
    </ligand>
</feature>
<dbReference type="InterPro" id="IPR002467">
    <property type="entry name" value="Pept_M24A_MAP1"/>
</dbReference>
<name>A0A917S9M4_9BACL</name>
<accession>A0A917S9M4</accession>
<dbReference type="InterPro" id="IPR000994">
    <property type="entry name" value="Pept_M24"/>
</dbReference>
<feature type="binding site" evidence="6">
    <location>
        <position position="77"/>
    </location>
    <ligand>
        <name>substrate</name>
    </ligand>
</feature>
<evidence type="ECO:0000313" key="10">
    <source>
        <dbReference type="Proteomes" id="UP000654670"/>
    </source>
</evidence>
<dbReference type="AlphaFoldDB" id="A0A917S9M4"/>
<evidence type="ECO:0000256" key="1">
    <source>
        <dbReference type="ARBA" id="ARBA00002521"/>
    </source>
</evidence>
<dbReference type="GO" id="GO:0006508">
    <property type="term" value="P:proteolysis"/>
    <property type="evidence" value="ECO:0007669"/>
    <property type="project" value="UniProtKB-KW"/>
</dbReference>
<evidence type="ECO:0000256" key="6">
    <source>
        <dbReference type="HAMAP-Rule" id="MF_01974"/>
    </source>
</evidence>
<feature type="domain" description="Peptidase M24" evidence="8">
    <location>
        <begin position="12"/>
        <end position="240"/>
    </location>
</feature>
<reference evidence="9" key="1">
    <citation type="journal article" date="2014" name="Int. J. Syst. Evol. Microbiol.">
        <title>Complete genome sequence of Corynebacterium casei LMG S-19264T (=DSM 44701T), isolated from a smear-ripened cheese.</title>
        <authorList>
            <consortium name="US DOE Joint Genome Institute (JGI-PGF)"/>
            <person name="Walter F."/>
            <person name="Albersmeier A."/>
            <person name="Kalinowski J."/>
            <person name="Ruckert C."/>
        </authorList>
    </citation>
    <scope>NUCLEOTIDE SEQUENCE</scope>
    <source>
        <strain evidence="9">JCM 15325</strain>
    </source>
</reference>
<feature type="binding site" evidence="6">
    <location>
        <position position="233"/>
    </location>
    <ligand>
        <name>a divalent metal cation</name>
        <dbReference type="ChEBI" id="CHEBI:60240"/>
        <label>2</label>
        <note>catalytic</note>
    </ligand>
</feature>
<dbReference type="GO" id="GO:0070006">
    <property type="term" value="F:metalloaminopeptidase activity"/>
    <property type="evidence" value="ECO:0007669"/>
    <property type="project" value="UniProtKB-UniRule"/>
</dbReference>
<organism evidence="9 10">
    <name type="scientific">Sporolactobacillus putidus</name>
    <dbReference type="NCBI Taxonomy" id="492735"/>
    <lineage>
        <taxon>Bacteria</taxon>
        <taxon>Bacillati</taxon>
        <taxon>Bacillota</taxon>
        <taxon>Bacilli</taxon>
        <taxon>Bacillales</taxon>
        <taxon>Sporolactobacillaceae</taxon>
        <taxon>Sporolactobacillus</taxon>
    </lineage>
</organism>
<proteinExistence type="inferred from homology"/>
<feature type="binding site" evidence="6">
    <location>
        <position position="201"/>
    </location>
    <ligand>
        <name>a divalent metal cation</name>
        <dbReference type="ChEBI" id="CHEBI:60240"/>
        <label>2</label>
        <note>catalytic</note>
    </ligand>
</feature>
<comment type="cofactor">
    <cofactor evidence="6">
        <name>Co(2+)</name>
        <dbReference type="ChEBI" id="CHEBI:48828"/>
    </cofactor>
    <cofactor evidence="6">
        <name>Zn(2+)</name>
        <dbReference type="ChEBI" id="CHEBI:29105"/>
    </cofactor>
    <cofactor evidence="6">
        <name>Mn(2+)</name>
        <dbReference type="ChEBI" id="CHEBI:29035"/>
    </cofactor>
    <cofactor evidence="6">
        <name>Fe(2+)</name>
        <dbReference type="ChEBI" id="CHEBI:29033"/>
    </cofactor>
    <text evidence="6">Binds 2 divalent metal cations per subunit. Has a high-affinity and a low affinity metal-binding site. The true nature of the physiological cofactor is under debate. The enzyme is active with cobalt, zinc, manganese or divalent iron ions. Most likely, methionine aminopeptidases function as mononuclear Fe(2+)-metalloproteases under physiological conditions, and the catalytically relevant metal-binding site has been assigned to the histidine-containing high-affinity site.</text>
</comment>
<gene>
    <name evidence="6 9" type="primary">map</name>
    <name evidence="9" type="ORF">GCM10007968_29610</name>
</gene>
<keyword evidence="10" id="KW-1185">Reference proteome</keyword>
<dbReference type="HAMAP" id="MF_01974">
    <property type="entry name" value="MetAP_1"/>
    <property type="match status" value="1"/>
</dbReference>
<dbReference type="Proteomes" id="UP000654670">
    <property type="component" value="Unassembled WGS sequence"/>
</dbReference>
<evidence type="ECO:0000256" key="3">
    <source>
        <dbReference type="ARBA" id="ARBA00022670"/>
    </source>
</evidence>
<dbReference type="RefSeq" id="WP_188804745.1">
    <property type="nucleotide sequence ID" value="NZ_BMOK01000017.1"/>
</dbReference>
<dbReference type="InterPro" id="IPR001714">
    <property type="entry name" value="Pept_M24_MAP"/>
</dbReference>
<evidence type="ECO:0000256" key="5">
    <source>
        <dbReference type="ARBA" id="ARBA00022801"/>
    </source>
</evidence>
<comment type="caution">
    <text evidence="9">The sequence shown here is derived from an EMBL/GenBank/DDBJ whole genome shotgun (WGS) entry which is preliminary data.</text>
</comment>
<protein>
    <recommendedName>
        <fullName evidence="6 7">Methionine aminopeptidase</fullName>
        <shortName evidence="6">MAP</shortName>
        <shortName evidence="6">MetAP</shortName>
        <ecNumber evidence="6 7">3.4.11.18</ecNumber>
    </recommendedName>
    <alternativeName>
        <fullName evidence="6">Peptidase M</fullName>
    </alternativeName>
</protein>
<dbReference type="SUPFAM" id="SSF55920">
    <property type="entry name" value="Creatinase/aminopeptidase"/>
    <property type="match status" value="1"/>
</dbReference>
<comment type="function">
    <text evidence="1 6">Removes the N-terminal methionine from nascent proteins. The N-terminal methionine is often cleaved when the second residue in the primary sequence is small and uncharged (Met-Ala-, Cys, Gly, Pro, Ser, Thr, or Val). Requires deformylation of the N(alpha)-formylated initiator methionine before it can be hydrolyzed.</text>
</comment>
<feature type="binding site" evidence="6">
    <location>
        <position position="168"/>
    </location>
    <ligand>
        <name>a divalent metal cation</name>
        <dbReference type="ChEBI" id="CHEBI:60240"/>
        <label>2</label>
        <note>catalytic</note>
    </ligand>
</feature>
<feature type="binding site" evidence="6">
    <location>
        <position position="175"/>
    </location>
    <ligand>
        <name>substrate</name>
    </ligand>
</feature>
<feature type="binding site" evidence="6">
    <location>
        <position position="105"/>
    </location>
    <ligand>
        <name>a divalent metal cation</name>
        <dbReference type="ChEBI" id="CHEBI:60240"/>
        <label>2</label>
        <note>catalytic</note>
    </ligand>
</feature>
<dbReference type="CDD" id="cd01086">
    <property type="entry name" value="MetAP1"/>
    <property type="match status" value="1"/>
</dbReference>
<dbReference type="GO" id="GO:0046872">
    <property type="term" value="F:metal ion binding"/>
    <property type="evidence" value="ECO:0007669"/>
    <property type="project" value="UniProtKB-UniRule"/>
</dbReference>
<dbReference type="InterPro" id="IPR036005">
    <property type="entry name" value="Creatinase/aminopeptidase-like"/>
</dbReference>
<evidence type="ECO:0000256" key="7">
    <source>
        <dbReference type="RuleBase" id="RU003653"/>
    </source>
</evidence>
<keyword evidence="4 6" id="KW-0479">Metal-binding</keyword>
<keyword evidence="2 6" id="KW-0031">Aminopeptidase</keyword>
<dbReference type="EC" id="3.4.11.18" evidence="6 7"/>
<dbReference type="EMBL" id="BMOK01000017">
    <property type="protein sequence ID" value="GGL63671.1"/>
    <property type="molecule type" value="Genomic_DNA"/>
</dbReference>
<comment type="subunit">
    <text evidence="6">Monomer.</text>
</comment>